<evidence type="ECO:0000313" key="1">
    <source>
        <dbReference type="EMBL" id="VVM62996.1"/>
    </source>
</evidence>
<sequence>MTLPVITGLNKTEITKLLLSKSSFDVIGLRGGFNAGIKYIETYIEHLGLTCRVKVDAKGALAQGGVLGALMGAASLPASVVLAAAATVVSAGHTLATYNPDYEIIKDYVNKKLKVIYKK</sequence>
<accession>A0A5E6R481</accession>
<dbReference type="EMBL" id="CABVHJ010000003">
    <property type="protein sequence ID" value="VVM62996.1"/>
    <property type="molecule type" value="Genomic_DNA"/>
</dbReference>
<dbReference type="AlphaFoldDB" id="A0A5E6R481"/>
<gene>
    <name evidence="1" type="ORF">PS655_01396</name>
</gene>
<dbReference type="RefSeq" id="WP_318182728.1">
    <property type="nucleotide sequence ID" value="NZ_CABVHJ010000003.1"/>
</dbReference>
<dbReference type="Proteomes" id="UP000327167">
    <property type="component" value="Unassembled WGS sequence"/>
</dbReference>
<reference evidence="1 2" key="1">
    <citation type="submission" date="2019-09" db="EMBL/GenBank/DDBJ databases">
        <authorList>
            <person name="Chandra G."/>
            <person name="Truman W A."/>
        </authorList>
    </citation>
    <scope>NUCLEOTIDE SEQUENCE [LARGE SCALE GENOMIC DNA]</scope>
    <source>
        <strain evidence="1">PS655</strain>
    </source>
</reference>
<organism evidence="1 2">
    <name type="scientific">Pseudomonas fluorescens</name>
    <dbReference type="NCBI Taxonomy" id="294"/>
    <lineage>
        <taxon>Bacteria</taxon>
        <taxon>Pseudomonadati</taxon>
        <taxon>Pseudomonadota</taxon>
        <taxon>Gammaproteobacteria</taxon>
        <taxon>Pseudomonadales</taxon>
        <taxon>Pseudomonadaceae</taxon>
        <taxon>Pseudomonas</taxon>
    </lineage>
</organism>
<protein>
    <submittedName>
        <fullName evidence="1">Uncharacterized protein</fullName>
    </submittedName>
</protein>
<name>A0A5E6R481_PSEFL</name>
<evidence type="ECO:0000313" key="2">
    <source>
        <dbReference type="Proteomes" id="UP000327167"/>
    </source>
</evidence>
<proteinExistence type="predicted"/>